<dbReference type="VEuPathDB" id="TriTrypDB:TvY486_0801850"/>
<reference evidence="1" key="1">
    <citation type="journal article" date="2012" name="Proc. Natl. Acad. Sci. U.S.A.">
        <title>Antigenic diversity is generated by distinct evolutionary mechanisms in African trypanosome species.</title>
        <authorList>
            <person name="Jackson A.P."/>
            <person name="Berry A."/>
            <person name="Aslett M."/>
            <person name="Allison H.C."/>
            <person name="Burton P."/>
            <person name="Vavrova-Anderson J."/>
            <person name="Brown R."/>
            <person name="Browne H."/>
            <person name="Corton N."/>
            <person name="Hauser H."/>
            <person name="Gamble J."/>
            <person name="Gilderthorp R."/>
            <person name="Marcello L."/>
            <person name="McQuillan J."/>
            <person name="Otto T.D."/>
            <person name="Quail M.A."/>
            <person name="Sanders M.J."/>
            <person name="van Tonder A."/>
            <person name="Ginger M.L."/>
            <person name="Field M.C."/>
            <person name="Barry J.D."/>
            <person name="Hertz-Fowler C."/>
            <person name="Berriman M."/>
        </authorList>
    </citation>
    <scope>NUCLEOTIDE SEQUENCE</scope>
    <source>
        <strain evidence="1">Y486</strain>
    </source>
</reference>
<dbReference type="PANTHER" id="PTHR40743:SF1">
    <property type="entry name" value="POSSIBLE GLYCOSYLTRANSFERASE"/>
    <property type="match status" value="1"/>
</dbReference>
<dbReference type="EMBL" id="HE573024">
    <property type="protein sequence ID" value="CCC49576.1"/>
    <property type="molecule type" value="Genomic_DNA"/>
</dbReference>
<sequence>MNIVTSYFMVKRIPGSLFLGEASLLHREARQKEYLECIRRNVAHGEVDSVHLLVEGPASYEHFRRYVMQDSGLLSCERQREKVVPVLWQRGQPTYADLFQHANKLLRGRLAMVCNADVYLSKQGASVRQLQALFDDKINAKVAVALTRYESEDSDDAPLQKEYRGSHDAFIVKPPLEDSFVESVRHPQNCYKAENIVLHELQRHSYTVVNPCLSFMLVHRHTADLRQWLPPVDGERYARAPPSTIGEALSVLQGGKVM</sequence>
<proteinExistence type="predicted"/>
<organism evidence="1">
    <name type="scientific">Trypanosoma vivax (strain Y486)</name>
    <dbReference type="NCBI Taxonomy" id="1055687"/>
    <lineage>
        <taxon>Eukaryota</taxon>
        <taxon>Discoba</taxon>
        <taxon>Euglenozoa</taxon>
        <taxon>Kinetoplastea</taxon>
        <taxon>Metakinetoplastina</taxon>
        <taxon>Trypanosomatida</taxon>
        <taxon>Trypanosomatidae</taxon>
        <taxon>Trypanosoma</taxon>
        <taxon>Duttonella</taxon>
    </lineage>
</organism>
<name>G0U0H8_TRYVY</name>
<protein>
    <submittedName>
        <fullName evidence="1">Uncharacterized protein</fullName>
    </submittedName>
</protein>
<gene>
    <name evidence="1" type="ORF">TVY486_0801850</name>
</gene>
<accession>G0U0H8</accession>
<dbReference type="PANTHER" id="PTHR40743">
    <property type="entry name" value="NUCLEOTIDE-DIPHOSPHO-SUGAR TRANSFERASE CONTAINING PROTEIN"/>
    <property type="match status" value="1"/>
</dbReference>
<dbReference type="AlphaFoldDB" id="G0U0H8"/>
<evidence type="ECO:0000313" key="1">
    <source>
        <dbReference type="EMBL" id="CCC49576.1"/>
    </source>
</evidence>